<feature type="region of interest" description="Disordered" evidence="1">
    <location>
        <begin position="288"/>
        <end position="338"/>
    </location>
</feature>
<keyword evidence="2" id="KW-0812">Transmembrane</keyword>
<evidence type="ECO:0000256" key="1">
    <source>
        <dbReference type="SAM" id="MobiDB-lite"/>
    </source>
</evidence>
<evidence type="ECO:0000313" key="5">
    <source>
        <dbReference type="Proteomes" id="UP000010931"/>
    </source>
</evidence>
<dbReference type="EMBL" id="AEJB01000406">
    <property type="protein sequence ID" value="ELP65168.1"/>
    <property type="molecule type" value="Genomic_DNA"/>
</dbReference>
<accession>L7F0H0</accession>
<keyword evidence="2" id="KW-1133">Transmembrane helix</keyword>
<feature type="compositionally biased region" description="Low complexity" evidence="1">
    <location>
        <begin position="171"/>
        <end position="221"/>
    </location>
</feature>
<evidence type="ECO:0000313" key="4">
    <source>
        <dbReference type="EMBL" id="ELP65168.1"/>
    </source>
</evidence>
<evidence type="ECO:0000259" key="3">
    <source>
        <dbReference type="Pfam" id="PF26056"/>
    </source>
</evidence>
<dbReference type="PATRIC" id="fig|698760.3.peg.6014"/>
<evidence type="ECO:0000256" key="2">
    <source>
        <dbReference type="SAM" id="Phobius"/>
    </source>
</evidence>
<feature type="transmembrane region" description="Helical" evidence="2">
    <location>
        <begin position="260"/>
        <end position="281"/>
    </location>
</feature>
<feature type="region of interest" description="Disordered" evidence="1">
    <location>
        <begin position="1"/>
        <end position="25"/>
    </location>
</feature>
<protein>
    <recommendedName>
        <fullName evidence="3">DUF8017 domain-containing protein</fullName>
    </recommendedName>
</protein>
<feature type="compositionally biased region" description="Basic and acidic residues" evidence="1">
    <location>
        <begin position="76"/>
        <end position="87"/>
    </location>
</feature>
<proteinExistence type="predicted"/>
<dbReference type="Pfam" id="PF26056">
    <property type="entry name" value="DUF8017"/>
    <property type="match status" value="1"/>
</dbReference>
<organism evidence="4 5">
    <name type="scientific">Streptomyces turgidiscabies (strain Car8)</name>
    <dbReference type="NCBI Taxonomy" id="698760"/>
    <lineage>
        <taxon>Bacteria</taxon>
        <taxon>Bacillati</taxon>
        <taxon>Actinomycetota</taxon>
        <taxon>Actinomycetes</taxon>
        <taxon>Kitasatosporales</taxon>
        <taxon>Streptomycetaceae</taxon>
        <taxon>Streptomyces</taxon>
    </lineage>
</organism>
<sequence length="534" mass="56712">MAHTRTHVSQETSSTSDRSSKRKEFRCVTDGIRTSIRNYTSGAHRVVCTNTRMAHTIFIFRRRAGRRHRAWSPESTDLHPDRVDHSGRSAAARSTARKNDYDPVGPWTYRVIAAPTASQLLRDTGRCSDKGPDNAHFVPIGTAVPPVGDGPEATLAGSRPPIAVSLPAMWPEEQPPGGEQNPQDPHHPQQAQVPPHNPYQQAGYQQPNPYQQPGYQQTGHPQPNPYTQPPQQQPQPAWGAPAPTGAPQPPSGGDGNRTKVTAIVAAVAVVITAGVTGFLVLGGDKDEQAGAGDKNKQSAPASTPAPESADPSDSASASASASDDNPRDSQAEQPTVAGWKVVVNPKWGTAFDVPADWEVKTPGTLIGFEETDAKGDIKPIITMSAPAYYKSKWCVSDDDKDGRTSDTALAAVGTKGASGAKNADEVALNQAPWWVYGGYTQPDKKSLVFGEKATPYTTKSGVKGSYALAHSKNTPQKGKCASDGKAITFGFKNSAGDYVAWSLYGATGVTGEVPEKTIMQILSTVRLHGDPTGA</sequence>
<feature type="region of interest" description="Disordered" evidence="1">
    <location>
        <begin position="71"/>
        <end position="99"/>
    </location>
</feature>
<feature type="compositionally biased region" description="Pro residues" evidence="1">
    <location>
        <begin position="222"/>
        <end position="233"/>
    </location>
</feature>
<feature type="compositionally biased region" description="Low complexity" evidence="1">
    <location>
        <begin position="234"/>
        <end position="243"/>
    </location>
</feature>
<gene>
    <name evidence="4" type="ORF">STRTUCAR8_01310</name>
</gene>
<feature type="domain" description="DUF8017" evidence="3">
    <location>
        <begin position="333"/>
        <end position="529"/>
    </location>
</feature>
<name>L7F0H0_STRT8</name>
<dbReference type="Proteomes" id="UP000010931">
    <property type="component" value="Unassembled WGS sequence"/>
</dbReference>
<keyword evidence="5" id="KW-1185">Reference proteome</keyword>
<keyword evidence="2" id="KW-0472">Membrane</keyword>
<dbReference type="InterPro" id="IPR058330">
    <property type="entry name" value="DUF8017"/>
</dbReference>
<comment type="caution">
    <text evidence="4">The sequence shown here is derived from an EMBL/GenBank/DDBJ whole genome shotgun (WGS) entry which is preliminary data.</text>
</comment>
<dbReference type="AlphaFoldDB" id="L7F0H0"/>
<feature type="region of interest" description="Disordered" evidence="1">
    <location>
        <begin position="168"/>
        <end position="257"/>
    </location>
</feature>
<feature type="compositionally biased region" description="Low complexity" evidence="1">
    <location>
        <begin position="298"/>
        <end position="323"/>
    </location>
</feature>
<dbReference type="STRING" id="85558.T45_02914"/>
<reference evidence="4 5" key="1">
    <citation type="journal article" date="2011" name="Plasmid">
        <title>Streptomyces turgidiscabies Car8 contains a modular pathogenicity island that shares virulence genes with other actinobacterial plant pathogens.</title>
        <authorList>
            <person name="Huguet-Tapia J.C."/>
            <person name="Badger J.H."/>
            <person name="Loria R."/>
            <person name="Pettis G.S."/>
        </authorList>
    </citation>
    <scope>NUCLEOTIDE SEQUENCE [LARGE SCALE GENOMIC DNA]</scope>
    <source>
        <strain evidence="4 5">Car8</strain>
    </source>
</reference>